<evidence type="ECO:0000256" key="1">
    <source>
        <dbReference type="SAM" id="MobiDB-lite"/>
    </source>
</evidence>
<feature type="compositionally biased region" description="Polar residues" evidence="1">
    <location>
        <begin position="55"/>
        <end position="83"/>
    </location>
</feature>
<evidence type="ECO:0000313" key="3">
    <source>
        <dbReference type="Proteomes" id="UP001151760"/>
    </source>
</evidence>
<accession>A0ABQ5BTG3</accession>
<reference evidence="2" key="2">
    <citation type="submission" date="2022-01" db="EMBL/GenBank/DDBJ databases">
        <authorList>
            <person name="Yamashiro T."/>
            <person name="Shiraishi A."/>
            <person name="Satake H."/>
            <person name="Nakayama K."/>
        </authorList>
    </citation>
    <scope>NUCLEOTIDE SEQUENCE</scope>
</reference>
<reference evidence="2" key="1">
    <citation type="journal article" date="2022" name="Int. J. Mol. Sci.">
        <title>Draft Genome of Tanacetum Coccineum: Genomic Comparison of Closely Related Tanacetum-Family Plants.</title>
        <authorList>
            <person name="Yamashiro T."/>
            <person name="Shiraishi A."/>
            <person name="Nakayama K."/>
            <person name="Satake H."/>
        </authorList>
    </citation>
    <scope>NUCLEOTIDE SEQUENCE</scope>
</reference>
<sequence>MLRQSCFRNLVSSLQGTRNHLSHITQVNEIRAERIARNANPLALVAATQHYPDDYTQSPKHYKTQAYSSRQTPSTRTHATTRNKGNEIITLQSLPSELVSEEDSDEEQ</sequence>
<protein>
    <submittedName>
        <fullName evidence="2">Uncharacterized protein</fullName>
    </submittedName>
</protein>
<keyword evidence="3" id="KW-1185">Reference proteome</keyword>
<evidence type="ECO:0000313" key="2">
    <source>
        <dbReference type="EMBL" id="GJT18145.1"/>
    </source>
</evidence>
<gene>
    <name evidence="2" type="ORF">Tco_0876851</name>
</gene>
<organism evidence="2 3">
    <name type="scientific">Tanacetum coccineum</name>
    <dbReference type="NCBI Taxonomy" id="301880"/>
    <lineage>
        <taxon>Eukaryota</taxon>
        <taxon>Viridiplantae</taxon>
        <taxon>Streptophyta</taxon>
        <taxon>Embryophyta</taxon>
        <taxon>Tracheophyta</taxon>
        <taxon>Spermatophyta</taxon>
        <taxon>Magnoliopsida</taxon>
        <taxon>eudicotyledons</taxon>
        <taxon>Gunneridae</taxon>
        <taxon>Pentapetalae</taxon>
        <taxon>asterids</taxon>
        <taxon>campanulids</taxon>
        <taxon>Asterales</taxon>
        <taxon>Asteraceae</taxon>
        <taxon>Asteroideae</taxon>
        <taxon>Anthemideae</taxon>
        <taxon>Anthemidinae</taxon>
        <taxon>Tanacetum</taxon>
    </lineage>
</organism>
<dbReference type="Proteomes" id="UP001151760">
    <property type="component" value="Unassembled WGS sequence"/>
</dbReference>
<dbReference type="EMBL" id="BQNB010013615">
    <property type="protein sequence ID" value="GJT18145.1"/>
    <property type="molecule type" value="Genomic_DNA"/>
</dbReference>
<proteinExistence type="predicted"/>
<comment type="caution">
    <text evidence="2">The sequence shown here is derived from an EMBL/GenBank/DDBJ whole genome shotgun (WGS) entry which is preliminary data.</text>
</comment>
<feature type="compositionally biased region" description="Acidic residues" evidence="1">
    <location>
        <begin position="99"/>
        <end position="108"/>
    </location>
</feature>
<feature type="region of interest" description="Disordered" evidence="1">
    <location>
        <begin position="54"/>
        <end position="108"/>
    </location>
</feature>
<name>A0ABQ5BTG3_9ASTR</name>